<protein>
    <submittedName>
        <fullName evidence="1">Uncharacterized protein</fullName>
    </submittedName>
</protein>
<evidence type="ECO:0000313" key="2">
    <source>
        <dbReference type="Proteomes" id="UP000322234"/>
    </source>
</evidence>
<comment type="caution">
    <text evidence="1">The sequence shown here is derived from an EMBL/GenBank/DDBJ whole genome shotgun (WGS) entry which is preliminary data.</text>
</comment>
<proteinExistence type="predicted"/>
<dbReference type="AlphaFoldDB" id="A0A6B0RE26"/>
<organism evidence="1 2">
    <name type="scientific">Bos mutus</name>
    <name type="common">wild yak</name>
    <dbReference type="NCBI Taxonomy" id="72004"/>
    <lineage>
        <taxon>Eukaryota</taxon>
        <taxon>Metazoa</taxon>
        <taxon>Chordata</taxon>
        <taxon>Craniata</taxon>
        <taxon>Vertebrata</taxon>
        <taxon>Euteleostomi</taxon>
        <taxon>Mammalia</taxon>
        <taxon>Eutheria</taxon>
        <taxon>Laurasiatheria</taxon>
        <taxon>Artiodactyla</taxon>
        <taxon>Ruminantia</taxon>
        <taxon>Pecora</taxon>
        <taxon>Bovidae</taxon>
        <taxon>Bovinae</taxon>
        <taxon>Bos</taxon>
    </lineage>
</organism>
<dbReference type="Proteomes" id="UP000322234">
    <property type="component" value="Unassembled WGS sequence"/>
</dbReference>
<dbReference type="EMBL" id="VBQZ03000031">
    <property type="protein sequence ID" value="MXQ86286.1"/>
    <property type="molecule type" value="Genomic_DNA"/>
</dbReference>
<evidence type="ECO:0000313" key="1">
    <source>
        <dbReference type="EMBL" id="MXQ86286.1"/>
    </source>
</evidence>
<sequence>MDKMSMVIAKNNAKEGEIQKPRVLNTTEHNFEKNDPLCDVPMTQKPLRVLGLDYRTFQQRVPKVEPFHMRLETSQRQALLLKALHYETYVVEYHDASPVGSVMRSRVWLWSTRNQRNCRGLEAQP</sequence>
<reference evidence="1" key="1">
    <citation type="submission" date="2019-10" db="EMBL/GenBank/DDBJ databases">
        <title>The sequence and de novo assembly of the wild yak genome.</title>
        <authorList>
            <person name="Liu Y."/>
        </authorList>
    </citation>
    <scope>NUCLEOTIDE SEQUENCE [LARGE SCALE GENOMIC DNA]</scope>
    <source>
        <strain evidence="1">WY2019</strain>
    </source>
</reference>
<accession>A0A6B0RE26</accession>
<name>A0A6B0RE26_9CETA</name>
<keyword evidence="2" id="KW-1185">Reference proteome</keyword>
<gene>
    <name evidence="1" type="ORF">E5288_WYG006570</name>
</gene>